<keyword evidence="2" id="KW-0378">Hydrolase</keyword>
<dbReference type="GO" id="GO:0016787">
    <property type="term" value="F:hydrolase activity"/>
    <property type="evidence" value="ECO:0007669"/>
    <property type="project" value="UniProtKB-KW"/>
</dbReference>
<dbReference type="Pfam" id="PF00293">
    <property type="entry name" value="NUDIX"/>
    <property type="match status" value="1"/>
</dbReference>
<dbReference type="InterPro" id="IPR015797">
    <property type="entry name" value="NUDIX_hydrolase-like_dom_sf"/>
</dbReference>
<dbReference type="Gene3D" id="6.10.250.1120">
    <property type="match status" value="1"/>
</dbReference>
<dbReference type="OrthoDB" id="9804442at2"/>
<accession>A0A4P6JHT6</accession>
<evidence type="ECO:0000259" key="3">
    <source>
        <dbReference type="PROSITE" id="PS51462"/>
    </source>
</evidence>
<dbReference type="KEGG" id="kbs:EPA93_00730"/>
<dbReference type="EMBL" id="CP035758">
    <property type="protein sequence ID" value="QBD74595.1"/>
    <property type="molecule type" value="Genomic_DNA"/>
</dbReference>
<dbReference type="RefSeq" id="WP_129885194.1">
    <property type="nucleotide sequence ID" value="NZ_CP035758.1"/>
</dbReference>
<name>A0A4P6JHT6_KTERU</name>
<dbReference type="InterPro" id="IPR059176">
    <property type="entry name" value="UDP-X_N"/>
</dbReference>
<gene>
    <name evidence="4" type="ORF">EPA93_00730</name>
</gene>
<dbReference type="Gene3D" id="3.90.79.10">
    <property type="entry name" value="Nucleoside Triphosphate Pyrophosphohydrolase"/>
    <property type="match status" value="1"/>
</dbReference>
<dbReference type="PROSITE" id="PS51462">
    <property type="entry name" value="NUDIX"/>
    <property type="match status" value="1"/>
</dbReference>
<evidence type="ECO:0000313" key="5">
    <source>
        <dbReference type="Proteomes" id="UP000290365"/>
    </source>
</evidence>
<dbReference type="Proteomes" id="UP000290365">
    <property type="component" value="Chromosome"/>
</dbReference>
<feature type="domain" description="Nudix hydrolase" evidence="3">
    <location>
        <begin position="66"/>
        <end position="194"/>
    </location>
</feature>
<organism evidence="4 5">
    <name type="scientific">Ktedonosporobacter rubrisoli</name>
    <dbReference type="NCBI Taxonomy" id="2509675"/>
    <lineage>
        <taxon>Bacteria</taxon>
        <taxon>Bacillati</taxon>
        <taxon>Chloroflexota</taxon>
        <taxon>Ktedonobacteria</taxon>
        <taxon>Ktedonobacterales</taxon>
        <taxon>Ktedonosporobacteraceae</taxon>
        <taxon>Ktedonosporobacter</taxon>
    </lineage>
</organism>
<protein>
    <submittedName>
        <fullName evidence="4">NUDIX domain-containing protein</fullName>
    </submittedName>
</protein>
<proteinExistence type="predicted"/>
<comment type="cofactor">
    <cofactor evidence="1">
        <name>Mg(2+)</name>
        <dbReference type="ChEBI" id="CHEBI:18420"/>
    </cofactor>
</comment>
<evidence type="ECO:0000256" key="1">
    <source>
        <dbReference type="ARBA" id="ARBA00001946"/>
    </source>
</evidence>
<evidence type="ECO:0000256" key="2">
    <source>
        <dbReference type="ARBA" id="ARBA00022801"/>
    </source>
</evidence>
<reference evidence="4 5" key="1">
    <citation type="submission" date="2019-01" db="EMBL/GenBank/DDBJ databases">
        <title>Ktedonosporobacter rubrisoli SCAWS-G2.</title>
        <authorList>
            <person name="Huang Y."/>
            <person name="Yan B."/>
        </authorList>
    </citation>
    <scope>NUCLEOTIDE SEQUENCE [LARGE SCALE GENOMIC DNA]</scope>
    <source>
        <strain evidence="4 5">SCAWS-G2</strain>
    </source>
</reference>
<keyword evidence="5" id="KW-1185">Reference proteome</keyword>
<dbReference type="CDD" id="cd04672">
    <property type="entry name" value="NUDIX_CDP-Chase_like"/>
    <property type="match status" value="1"/>
</dbReference>
<dbReference type="AlphaFoldDB" id="A0A4P6JHT6"/>
<dbReference type="InterPro" id="IPR020084">
    <property type="entry name" value="NUDIX_hydrolase_CS"/>
</dbReference>
<evidence type="ECO:0000313" key="4">
    <source>
        <dbReference type="EMBL" id="QBD74595.1"/>
    </source>
</evidence>
<sequence>MDPQWLQWAKMLQSMAQTGLTYASDPYDIERYKALQELAFEIMAANAHIDVGDVRRLFEAESGHATPKVDVRAAVFKDNKILMVKERSDGGWTLPGGWADVGEAPAIAAVREAWEESGYQVRATRLLAVYDRDKHGHPPLPYHIYKIFFECELLGGKPTTSSETDDVAFFAEDELPPLSLTRIVPAQIQRFFAMHRDPTAAADFD</sequence>
<dbReference type="PROSITE" id="PS00893">
    <property type="entry name" value="NUDIX_BOX"/>
    <property type="match status" value="1"/>
</dbReference>
<dbReference type="SUPFAM" id="SSF55811">
    <property type="entry name" value="Nudix"/>
    <property type="match status" value="1"/>
</dbReference>
<dbReference type="PANTHER" id="PTHR43046:SF16">
    <property type="entry name" value="ADP-RIBOSE PYROPHOSPHATASE YJHB-RELATED"/>
    <property type="match status" value="1"/>
</dbReference>
<dbReference type="InterPro" id="IPR000086">
    <property type="entry name" value="NUDIX_hydrolase_dom"/>
</dbReference>
<dbReference type="Pfam" id="PF12535">
    <property type="entry name" value="Nudix_N"/>
    <property type="match status" value="1"/>
</dbReference>
<dbReference type="PANTHER" id="PTHR43046">
    <property type="entry name" value="GDP-MANNOSE MANNOSYL HYDROLASE"/>
    <property type="match status" value="1"/>
</dbReference>